<protein>
    <submittedName>
        <fullName evidence="1">Recombinase family protein</fullName>
    </submittedName>
</protein>
<name>A0AAP6TEX3_STAAU</name>
<dbReference type="EMBL" id="JAAJIY010000021">
    <property type="protein sequence ID" value="NGK21496.1"/>
    <property type="molecule type" value="Genomic_DNA"/>
</dbReference>
<gene>
    <name evidence="1" type="ORF">G0Z31_08220</name>
</gene>
<proteinExistence type="predicted"/>
<accession>A0AAP6TEX3</accession>
<sequence length="138" mass="16709">FYNYLKQFDLTSYKIENQPKEIEDVGIDIEKLRKERARCQTLFIEGMMDKDEAFPIISRIDKEIHEYEKRKDNDKGKTFNYEKIKNFKYSLLNGWELMEDELKTEFIKMAIKNIHFEYVKGIKGKRQNSLKITGIEFY</sequence>
<dbReference type="Proteomes" id="UP000478431">
    <property type="component" value="Unassembled WGS sequence"/>
</dbReference>
<organism evidence="1 2">
    <name type="scientific">Staphylococcus aureus</name>
    <dbReference type="NCBI Taxonomy" id="1280"/>
    <lineage>
        <taxon>Bacteria</taxon>
        <taxon>Bacillati</taxon>
        <taxon>Bacillota</taxon>
        <taxon>Bacilli</taxon>
        <taxon>Bacillales</taxon>
        <taxon>Staphylococcaceae</taxon>
        <taxon>Staphylococcus</taxon>
    </lineage>
</organism>
<comment type="caution">
    <text evidence="1">The sequence shown here is derived from an EMBL/GenBank/DDBJ whole genome shotgun (WGS) entry which is preliminary data.</text>
</comment>
<evidence type="ECO:0000313" key="2">
    <source>
        <dbReference type="Proteomes" id="UP000478431"/>
    </source>
</evidence>
<dbReference type="AlphaFoldDB" id="A0AAP6TEX3"/>
<evidence type="ECO:0000313" key="1">
    <source>
        <dbReference type="EMBL" id="NGK21496.1"/>
    </source>
</evidence>
<reference evidence="1 2" key="1">
    <citation type="submission" date="2020-02" db="EMBL/GenBank/DDBJ databases">
        <title>Novel Insights Into The Classification of Staphylococcal Beta-Lactamases In Relation To The Cefazolin Inoculum Effect.</title>
        <authorList>
            <person name="Carvajal L.P."/>
            <person name="Rincon S."/>
            <person name="Echeverri A."/>
            <person name="Porras J."/>
            <person name="Rios R."/>
            <person name="Ordonez K."/>
            <person name="Seas C."/>
            <person name="Gomez-Villegas S."/>
            <person name="Diaz L."/>
            <person name="Arias C.A."/>
            <person name="Reyes J."/>
        </authorList>
    </citation>
    <scope>NUCLEOTIDE SEQUENCE [LARGE SCALE GENOMIC DNA]</scope>
    <source>
        <strain evidence="1 2">UP127</strain>
    </source>
</reference>
<feature type="non-terminal residue" evidence="1">
    <location>
        <position position="1"/>
    </location>
</feature>